<dbReference type="AlphaFoldDB" id="Q7RA90"/>
<sequence>MVNVLNYTMNFCILLLICDLCRNLSNIGIVLALEKNADLNNYNAKYEELRENE</sequence>
<dbReference type="InParanoid" id="Q7RA90"/>
<reference evidence="2 3" key="1">
    <citation type="journal article" date="2002" name="Nature">
        <title>Genome sequence and comparative analysis of the model rodent malaria parasite Plasmodium yoelii yoelii.</title>
        <authorList>
            <person name="Carlton J.M."/>
            <person name="Angiuoli S.V."/>
            <person name="Suh B.B."/>
            <person name="Kooij T.W."/>
            <person name="Pertea M."/>
            <person name="Silva J.C."/>
            <person name="Ermolaeva M.D."/>
            <person name="Allen J.E."/>
            <person name="Selengut J.D."/>
            <person name="Koo H.L."/>
            <person name="Peterson J.D."/>
            <person name="Pop M."/>
            <person name="Kosack D.S."/>
            <person name="Shumway M.F."/>
            <person name="Bidwell S.L."/>
            <person name="Shallom S.J."/>
            <person name="van Aken S.E."/>
            <person name="Riedmuller S.B."/>
            <person name="Feldblyum T.V."/>
            <person name="Cho J.K."/>
            <person name="Quackenbush J."/>
            <person name="Sedegah M."/>
            <person name="Shoaibi A."/>
            <person name="Cummings L.M."/>
            <person name="Florens L."/>
            <person name="Yates J.R."/>
            <person name="Raine J.D."/>
            <person name="Sinden R.E."/>
            <person name="Harris M.A."/>
            <person name="Cunningham D.A."/>
            <person name="Preiser P.R."/>
            <person name="Bergman L.W."/>
            <person name="Vaidya A.B."/>
            <person name="van Lin L.H."/>
            <person name="Janse C.J."/>
            <person name="Waters A.P."/>
            <person name="Smith H.O."/>
            <person name="White O.R."/>
            <person name="Salzberg S.L."/>
            <person name="Venter J.C."/>
            <person name="Fraser C.M."/>
            <person name="Hoffman S.L."/>
            <person name="Gardner M.J."/>
            <person name="Carucci D.J."/>
        </authorList>
    </citation>
    <scope>NUCLEOTIDE SEQUENCE [LARGE SCALE GENOMIC DNA]</scope>
    <source>
        <strain evidence="2 3">17XNL</strain>
    </source>
</reference>
<evidence type="ECO:0000256" key="1">
    <source>
        <dbReference type="SAM" id="SignalP"/>
    </source>
</evidence>
<gene>
    <name evidence="2" type="ORF">PY06612</name>
</gene>
<dbReference type="PaxDb" id="73239-Q7RA90"/>
<dbReference type="EMBL" id="AABL01002260">
    <property type="protein sequence ID" value="EAA18856.1"/>
    <property type="molecule type" value="Genomic_DNA"/>
</dbReference>
<feature type="signal peptide" evidence="1">
    <location>
        <begin position="1"/>
        <end position="23"/>
    </location>
</feature>
<protein>
    <submittedName>
        <fullName evidence="2">Uncharacterized protein</fullName>
    </submittedName>
</protein>
<evidence type="ECO:0000313" key="2">
    <source>
        <dbReference type="EMBL" id="EAA18856.1"/>
    </source>
</evidence>
<evidence type="ECO:0000313" key="3">
    <source>
        <dbReference type="Proteomes" id="UP000008553"/>
    </source>
</evidence>
<comment type="caution">
    <text evidence="2">The sequence shown here is derived from an EMBL/GenBank/DDBJ whole genome shotgun (WGS) entry which is preliminary data.</text>
</comment>
<name>Q7RA90_PLAYO</name>
<dbReference type="Proteomes" id="UP000008553">
    <property type="component" value="Unassembled WGS sequence"/>
</dbReference>
<proteinExistence type="predicted"/>
<feature type="chain" id="PRO_5004293687" evidence="1">
    <location>
        <begin position="24"/>
        <end position="53"/>
    </location>
</feature>
<keyword evidence="1" id="KW-0732">Signal</keyword>
<accession>Q7RA90</accession>
<organism evidence="2 3">
    <name type="scientific">Plasmodium yoelii yoelii</name>
    <dbReference type="NCBI Taxonomy" id="73239"/>
    <lineage>
        <taxon>Eukaryota</taxon>
        <taxon>Sar</taxon>
        <taxon>Alveolata</taxon>
        <taxon>Apicomplexa</taxon>
        <taxon>Aconoidasida</taxon>
        <taxon>Haemosporida</taxon>
        <taxon>Plasmodiidae</taxon>
        <taxon>Plasmodium</taxon>
        <taxon>Plasmodium (Vinckeia)</taxon>
    </lineage>
</organism>
<keyword evidence="3" id="KW-1185">Reference proteome</keyword>